<organism evidence="1 2">
    <name type="scientific">Blattamonas nauphoetae</name>
    <dbReference type="NCBI Taxonomy" id="2049346"/>
    <lineage>
        <taxon>Eukaryota</taxon>
        <taxon>Metamonada</taxon>
        <taxon>Preaxostyla</taxon>
        <taxon>Oxymonadida</taxon>
        <taxon>Blattamonas</taxon>
    </lineage>
</organism>
<reference evidence="1 2" key="1">
    <citation type="journal article" date="2022" name="bioRxiv">
        <title>Genomics of Preaxostyla Flagellates Illuminates Evolutionary Transitions and the Path Towards Mitochondrial Loss.</title>
        <authorList>
            <person name="Novak L.V.F."/>
            <person name="Treitli S.C."/>
            <person name="Pyrih J."/>
            <person name="Halakuc P."/>
            <person name="Pipaliya S.V."/>
            <person name="Vacek V."/>
            <person name="Brzon O."/>
            <person name="Soukal P."/>
            <person name="Eme L."/>
            <person name="Dacks J.B."/>
            <person name="Karnkowska A."/>
            <person name="Elias M."/>
            <person name="Hampl V."/>
        </authorList>
    </citation>
    <scope>NUCLEOTIDE SEQUENCE [LARGE SCALE GENOMIC DNA]</scope>
    <source>
        <strain evidence="1">NAU3</strain>
        <tissue evidence="1">Gut</tissue>
    </source>
</reference>
<comment type="caution">
    <text evidence="1">The sequence shown here is derived from an EMBL/GenBank/DDBJ whole genome shotgun (WGS) entry which is preliminary data.</text>
</comment>
<keyword evidence="2" id="KW-1185">Reference proteome</keyword>
<proteinExistence type="predicted"/>
<gene>
    <name evidence="1" type="ORF">BLNAU_24537</name>
</gene>
<protein>
    <recommendedName>
        <fullName evidence="3">Right handed beta helix domain-containing protein</fullName>
    </recommendedName>
</protein>
<dbReference type="SUPFAM" id="SSF51126">
    <property type="entry name" value="Pectin lyase-like"/>
    <property type="match status" value="1"/>
</dbReference>
<dbReference type="InterPro" id="IPR011050">
    <property type="entry name" value="Pectin_lyase_fold/virulence"/>
</dbReference>
<evidence type="ECO:0000313" key="2">
    <source>
        <dbReference type="Proteomes" id="UP001281761"/>
    </source>
</evidence>
<name>A0ABQ9WP82_9EUKA</name>
<evidence type="ECO:0000313" key="1">
    <source>
        <dbReference type="EMBL" id="KAK2940557.1"/>
    </source>
</evidence>
<sequence>MNSPIISTLSRSDGSEVNIIHTQHVSAPIGTLGPFVGLAEWMEYEREEWTEVTVPGASLEISDVDLCLGTGPLFDFGALVSTPDLSTFGTTTLTNTAILNTTSSSAPRLFTPHPKSSQSVIGCSIAESTNHFAGSATLNVNHTQHFSAINTTVMACHDTLRSNDDISNTKDSTRPSFCSSTTGITRCLFTGCFSTYSEGAAISLDSSNSVAIAECSFADCFCSSASTGIGGAVFVDEHSSFFYDGPQTTITKSSVANCRAHWGSGVCLRKHKTVTISEFVVENCSELEAGLSSKKTGLGALLISNTDESVCVSNSLFSHFHNDHAGSIFLNGSLLQNTFNCLAFRGSSVEKGEESRDFATTLPSSADLALMFSSYDSTSFGDAQPFVAIGTTDSSGNLTITKSVADLIACVPTAQTLQLSNQNLHLLSHKSVHVWLVLLTQKKEIHGFPFVHGTDSEDERDRNVDEVKWSVLFSKSASADNSCPF</sequence>
<accession>A0ABQ9WP82</accession>
<evidence type="ECO:0008006" key="3">
    <source>
        <dbReference type="Google" id="ProtNLM"/>
    </source>
</evidence>
<dbReference type="EMBL" id="JARBJD010000655">
    <property type="protein sequence ID" value="KAK2940557.1"/>
    <property type="molecule type" value="Genomic_DNA"/>
</dbReference>
<dbReference type="Proteomes" id="UP001281761">
    <property type="component" value="Unassembled WGS sequence"/>
</dbReference>